<evidence type="ECO:0000256" key="5">
    <source>
        <dbReference type="ARBA" id="ARBA00022989"/>
    </source>
</evidence>
<evidence type="ECO:0000259" key="8">
    <source>
        <dbReference type="PROSITE" id="PS50850"/>
    </source>
</evidence>
<dbReference type="AlphaFoldDB" id="A0A0P9EX32"/>
<dbReference type="Pfam" id="PF00083">
    <property type="entry name" value="Sugar_tr"/>
    <property type="match status" value="1"/>
</dbReference>
<dbReference type="InterPro" id="IPR050360">
    <property type="entry name" value="MFS_Sugar_Transporters"/>
</dbReference>
<dbReference type="InterPro" id="IPR005828">
    <property type="entry name" value="MFS_sugar_transport-like"/>
</dbReference>
<evidence type="ECO:0000256" key="7">
    <source>
        <dbReference type="SAM" id="Phobius"/>
    </source>
</evidence>
<comment type="similarity">
    <text evidence="2">Belongs to the major facilitator superfamily. Sugar transporter (TC 2.A.1.1) family.</text>
</comment>
<feature type="transmembrane region" description="Helical" evidence="7">
    <location>
        <begin position="289"/>
        <end position="311"/>
    </location>
</feature>
<sequence>MRLNLTILAPKPPASAESAPPVNNAHEQWYRDPGLRRLNMHAAVLLLGSFVCGYDGSVLNAALGLPAFLDDMDNPDANKLGLISSAISLGYLIGFFPSSWAGDRWGRKLPQIFGSAVVVVAVLLQCFLVGGWKFFGARILLGFGAAFPLTLGSAHLFELAHPRQAAEFVTFFGAFYWVGAVTAAWCTYGSAFLSSNWSWRLPSLLQGLASLVQLASLWSVPESPRWLCAQGRTDEAHTILATYHANGDHEDELVLSEMAQIKAALELEKVSSSFGYLDFLRTKANRYRLFMAIWIGVIVQWVGNGVYSYYLLPVLESIGIAGSAQQQGINGGLQIFNLVISVIASVYIQRFSRRFIWLFSTCGILLCYSMFTLATARFNSTGDVHAGRAAVALIFLYSAFYDVAYSVLFYSYVIELLPYRCRTRGMALCLFADYGALFFNQYINPIGFDRLGTSYYYPYIGVIAVNLVVVYFLFPETAGLTLEQSAALLDDDDAKERIDEAGVAAIKDLDDAASKVDEA</sequence>
<keyword evidence="5 7" id="KW-1133">Transmembrane helix</keyword>
<dbReference type="RefSeq" id="XP_018270015.1">
    <property type="nucleotide sequence ID" value="XM_018414569.1"/>
</dbReference>
<evidence type="ECO:0000256" key="2">
    <source>
        <dbReference type="ARBA" id="ARBA00010992"/>
    </source>
</evidence>
<keyword evidence="6 7" id="KW-0472">Membrane</keyword>
<dbReference type="Gene3D" id="1.20.1250.20">
    <property type="entry name" value="MFS general substrate transporter like domains"/>
    <property type="match status" value="1"/>
</dbReference>
<organism evidence="9 10">
    <name type="scientific">Rhodotorula graminis (strain WP1)</name>
    <dbReference type="NCBI Taxonomy" id="578459"/>
    <lineage>
        <taxon>Eukaryota</taxon>
        <taxon>Fungi</taxon>
        <taxon>Dikarya</taxon>
        <taxon>Basidiomycota</taxon>
        <taxon>Pucciniomycotina</taxon>
        <taxon>Microbotryomycetes</taxon>
        <taxon>Sporidiobolales</taxon>
        <taxon>Sporidiobolaceae</taxon>
        <taxon>Rhodotorula</taxon>
    </lineage>
</organism>
<dbReference type="FunFam" id="1.20.1250.20:FF:000134">
    <property type="entry name" value="MFS sugar transporter protein"/>
    <property type="match status" value="1"/>
</dbReference>
<feature type="transmembrane region" description="Helical" evidence="7">
    <location>
        <begin position="331"/>
        <end position="348"/>
    </location>
</feature>
<feature type="transmembrane region" description="Helical" evidence="7">
    <location>
        <begin position="425"/>
        <end position="443"/>
    </location>
</feature>
<protein>
    <recommendedName>
        <fullName evidence="8">Major facilitator superfamily (MFS) profile domain-containing protein</fullName>
    </recommendedName>
</protein>
<dbReference type="STRING" id="578459.A0A0P9EX32"/>
<feature type="transmembrane region" description="Helical" evidence="7">
    <location>
        <begin position="455"/>
        <end position="474"/>
    </location>
</feature>
<evidence type="ECO:0000313" key="9">
    <source>
        <dbReference type="EMBL" id="KPV73966.1"/>
    </source>
</evidence>
<keyword evidence="3" id="KW-0813">Transport</keyword>
<dbReference type="GO" id="GO:0016020">
    <property type="term" value="C:membrane"/>
    <property type="evidence" value="ECO:0007669"/>
    <property type="project" value="UniProtKB-SubCell"/>
</dbReference>
<evidence type="ECO:0000256" key="1">
    <source>
        <dbReference type="ARBA" id="ARBA00004141"/>
    </source>
</evidence>
<dbReference type="GO" id="GO:0005351">
    <property type="term" value="F:carbohydrate:proton symporter activity"/>
    <property type="evidence" value="ECO:0007669"/>
    <property type="project" value="TreeGrafter"/>
</dbReference>
<dbReference type="OrthoDB" id="6133115at2759"/>
<feature type="transmembrane region" description="Helical" evidence="7">
    <location>
        <begin position="355"/>
        <end position="378"/>
    </location>
</feature>
<dbReference type="Proteomes" id="UP000053890">
    <property type="component" value="Unassembled WGS sequence"/>
</dbReference>
<evidence type="ECO:0000256" key="3">
    <source>
        <dbReference type="ARBA" id="ARBA00022448"/>
    </source>
</evidence>
<keyword evidence="10" id="KW-1185">Reference proteome</keyword>
<feature type="transmembrane region" description="Helical" evidence="7">
    <location>
        <begin position="80"/>
        <end position="100"/>
    </location>
</feature>
<dbReference type="PANTHER" id="PTHR48022:SF64">
    <property type="entry name" value="MAJOR FACILITATOR SUPERFAMILY (MFS) PROFILE DOMAIN-CONTAINING PROTEIN"/>
    <property type="match status" value="1"/>
</dbReference>
<gene>
    <name evidence="9" type="ORF">RHOBADRAFT_45258</name>
</gene>
<dbReference type="PANTHER" id="PTHR48022">
    <property type="entry name" value="PLASTIDIC GLUCOSE TRANSPORTER 4"/>
    <property type="match status" value="1"/>
</dbReference>
<evidence type="ECO:0000256" key="6">
    <source>
        <dbReference type="ARBA" id="ARBA00023136"/>
    </source>
</evidence>
<dbReference type="GeneID" id="28975017"/>
<feature type="transmembrane region" description="Helical" evidence="7">
    <location>
        <begin position="169"/>
        <end position="193"/>
    </location>
</feature>
<feature type="transmembrane region" description="Helical" evidence="7">
    <location>
        <begin position="112"/>
        <end position="132"/>
    </location>
</feature>
<accession>A0A0P9EX32</accession>
<dbReference type="SUPFAM" id="SSF103473">
    <property type="entry name" value="MFS general substrate transporter"/>
    <property type="match status" value="1"/>
</dbReference>
<feature type="transmembrane region" description="Helical" evidence="7">
    <location>
        <begin position="390"/>
        <end position="413"/>
    </location>
</feature>
<dbReference type="InterPro" id="IPR020846">
    <property type="entry name" value="MFS_dom"/>
</dbReference>
<keyword evidence="4 7" id="KW-0812">Transmembrane</keyword>
<dbReference type="PROSITE" id="PS50850">
    <property type="entry name" value="MFS"/>
    <property type="match status" value="1"/>
</dbReference>
<name>A0A0P9EX32_RHOGW</name>
<reference evidence="9 10" key="1">
    <citation type="journal article" date="2015" name="Front. Microbiol.">
        <title>Genome sequence of the plant growth promoting endophytic yeast Rhodotorula graminis WP1.</title>
        <authorList>
            <person name="Firrincieli A."/>
            <person name="Otillar R."/>
            <person name="Salamov A."/>
            <person name="Schmutz J."/>
            <person name="Khan Z."/>
            <person name="Redman R.S."/>
            <person name="Fleck N.D."/>
            <person name="Lindquist E."/>
            <person name="Grigoriev I.V."/>
            <person name="Doty S.L."/>
        </authorList>
    </citation>
    <scope>NUCLEOTIDE SEQUENCE [LARGE SCALE GENOMIC DNA]</scope>
    <source>
        <strain evidence="9 10">WP1</strain>
    </source>
</reference>
<proteinExistence type="inferred from homology"/>
<comment type="subcellular location">
    <subcellularLocation>
        <location evidence="1">Membrane</location>
        <topology evidence="1">Multi-pass membrane protein</topology>
    </subcellularLocation>
</comment>
<dbReference type="OMA" id="WVETKNT"/>
<dbReference type="EMBL" id="KQ474081">
    <property type="protein sequence ID" value="KPV73966.1"/>
    <property type="molecule type" value="Genomic_DNA"/>
</dbReference>
<feature type="transmembrane region" description="Helical" evidence="7">
    <location>
        <begin position="139"/>
        <end position="157"/>
    </location>
</feature>
<feature type="transmembrane region" description="Helical" evidence="7">
    <location>
        <begin position="42"/>
        <end position="68"/>
    </location>
</feature>
<feature type="domain" description="Major facilitator superfamily (MFS) profile" evidence="8">
    <location>
        <begin position="41"/>
        <end position="478"/>
    </location>
</feature>
<evidence type="ECO:0000313" key="10">
    <source>
        <dbReference type="Proteomes" id="UP000053890"/>
    </source>
</evidence>
<evidence type="ECO:0000256" key="4">
    <source>
        <dbReference type="ARBA" id="ARBA00022692"/>
    </source>
</evidence>
<dbReference type="InterPro" id="IPR036259">
    <property type="entry name" value="MFS_trans_sf"/>
</dbReference>